<feature type="transmembrane region" description="Helical" evidence="9">
    <location>
        <begin position="1403"/>
        <end position="1434"/>
    </location>
</feature>
<reference evidence="12" key="1">
    <citation type="journal article" date="2020" name="J Insects Food Feed">
        <title>The yellow mealworm (Tenebrio molitor) genome: a resource for the emerging insects as food and feed industry.</title>
        <authorList>
            <person name="Eriksson T."/>
            <person name="Andere A."/>
            <person name="Kelstrup H."/>
            <person name="Emery V."/>
            <person name="Picard C."/>
        </authorList>
    </citation>
    <scope>NUCLEOTIDE SEQUENCE</scope>
    <source>
        <strain evidence="12">Stoneville</strain>
        <tissue evidence="12">Whole head</tissue>
    </source>
</reference>
<keyword evidence="13" id="KW-1185">Reference proteome</keyword>
<organism evidence="12 13">
    <name type="scientific">Tenebrio molitor</name>
    <name type="common">Yellow mealworm beetle</name>
    <dbReference type="NCBI Taxonomy" id="7067"/>
    <lineage>
        <taxon>Eukaryota</taxon>
        <taxon>Metazoa</taxon>
        <taxon>Ecdysozoa</taxon>
        <taxon>Arthropoda</taxon>
        <taxon>Hexapoda</taxon>
        <taxon>Insecta</taxon>
        <taxon>Pterygota</taxon>
        <taxon>Neoptera</taxon>
        <taxon>Endopterygota</taxon>
        <taxon>Coleoptera</taxon>
        <taxon>Polyphaga</taxon>
        <taxon>Cucujiformia</taxon>
        <taxon>Tenebrionidae</taxon>
        <taxon>Tenebrio</taxon>
    </lineage>
</organism>
<feature type="domain" description="ABC transmembrane type-1" evidence="11">
    <location>
        <begin position="510"/>
        <end position="759"/>
    </location>
</feature>
<evidence type="ECO:0000313" key="13">
    <source>
        <dbReference type="Proteomes" id="UP000719412"/>
    </source>
</evidence>
<dbReference type="SUPFAM" id="SSF52540">
    <property type="entry name" value="P-loop containing nucleoside triphosphate hydrolases"/>
    <property type="match status" value="7"/>
</dbReference>
<dbReference type="InterPro" id="IPR011527">
    <property type="entry name" value="ABC1_TM_dom"/>
</dbReference>
<feature type="domain" description="ABC transporter" evidence="10">
    <location>
        <begin position="212"/>
        <end position="433"/>
    </location>
</feature>
<dbReference type="Gene3D" id="1.20.1560.10">
    <property type="entry name" value="ABC transporter type 1, transmembrane domain"/>
    <property type="match status" value="2"/>
</dbReference>
<feature type="domain" description="ABC transporter" evidence="10">
    <location>
        <begin position="2018"/>
        <end position="2282"/>
    </location>
</feature>
<evidence type="ECO:0000259" key="11">
    <source>
        <dbReference type="PROSITE" id="PS50929"/>
    </source>
</evidence>
<dbReference type="PROSITE" id="PS50929">
    <property type="entry name" value="ABC_TM1F"/>
    <property type="match status" value="2"/>
</dbReference>
<dbReference type="GO" id="GO:0016887">
    <property type="term" value="F:ATP hydrolysis activity"/>
    <property type="evidence" value="ECO:0007669"/>
    <property type="project" value="InterPro"/>
</dbReference>
<feature type="domain" description="ABC transporter" evidence="10">
    <location>
        <begin position="1057"/>
        <end position="1276"/>
    </location>
</feature>
<evidence type="ECO:0000313" key="12">
    <source>
        <dbReference type="EMBL" id="KAH0814334.1"/>
    </source>
</evidence>
<dbReference type="InterPro" id="IPR050173">
    <property type="entry name" value="ABC_transporter_C-like"/>
</dbReference>
<protein>
    <submittedName>
        <fullName evidence="12">Uncharacterized protein</fullName>
    </submittedName>
</protein>
<feature type="compositionally biased region" description="Low complexity" evidence="8">
    <location>
        <begin position="2267"/>
        <end position="2276"/>
    </location>
</feature>
<evidence type="ECO:0000256" key="6">
    <source>
        <dbReference type="ARBA" id="ARBA00022989"/>
    </source>
</evidence>
<dbReference type="PROSITE" id="PS00211">
    <property type="entry name" value="ABC_TRANSPORTER_1"/>
    <property type="match status" value="4"/>
</dbReference>
<comment type="caution">
    <text evidence="12">The sequence shown here is derived from an EMBL/GenBank/DDBJ whole genome shotgun (WGS) entry which is preliminary data.</text>
</comment>
<feature type="region of interest" description="Disordered" evidence="8">
    <location>
        <begin position="2249"/>
        <end position="2278"/>
    </location>
</feature>
<name>A0A8J6HGK8_TENMO</name>
<dbReference type="PROSITE" id="PS50893">
    <property type="entry name" value="ABC_TRANSPORTER_2"/>
    <property type="match status" value="5"/>
</dbReference>
<dbReference type="PANTHER" id="PTHR24223:SF448">
    <property type="entry name" value="FI20146P1-RELATED"/>
    <property type="match status" value="1"/>
</dbReference>
<feature type="domain" description="ABC transporter" evidence="10">
    <location>
        <begin position="808"/>
        <end position="1053"/>
    </location>
</feature>
<dbReference type="CDD" id="cd03244">
    <property type="entry name" value="ABCC_MRP_domain2"/>
    <property type="match status" value="1"/>
</dbReference>
<accession>A0A8J6HGK8</accession>
<keyword evidence="6 9" id="KW-1133">Transmembrane helix</keyword>
<sequence>MIVARDISAAHVGLVLSQAAIFKKSLQVLFRRGIRIETEITSIERILEYTKQDQEHRDGVSVEGWPQQGEIKFNNVYLSYDSDNYVLHDLNFTVKPQETIAIVGRTAAGKSSIISTILRLHKFEGKIFIDGVDIATLPLETLRSNVSVISQDPALFTGTVRENIDLTGKYTDAEIWNALKTVKLEMLFSSLDHRISTVESNLSLGQKQLLCLARAIIRKNVYVKNQKIFENVNLDICNGLNVLTGPIGSGKSVLMQILLQEYQIDRGSMTITSKISYASEQPWLFPSTIKQNILVGAKYDKERYLAVLQVCALLPDLHHLQRGDTLIIADRGTNLSKGQQSRINLARAIYRDSEIYLLDGCLSNLDVLVADYIFEKCIKQFLKDKLVILVTQNPKHISRADSVITLSNQTAQLAPVSAGSFPPELCNTMRDQKKSENKITEEGEEEEEDELHETMNLLAETQLDKNIYQEMVEGGRLKFQKYVAYVQKGGGLISFFVKLENNWLKTEEQIDNYETYNNSQGENYEQAIQERSKMIYMLPLVSVIVAITKFLQGTIFFRLATKASINFHRSLATTIIDASMEFFHIHYVGNILNRFSEDLLFIDEIVPYSMYLFLNGFVEVIGIAVFVGTVNKTFLVVALAFCILTLLTAIIISRTGRALKRVEISSRSSLIGRVSATPEGLPTIRSANLQNILVKEFDRHLDLYTSASYLYMCWLRTVVFIEQFYFIVFTTIIVIVVLIIDEDISAAHVGLVLTQLTIFHGGFEIALVTSVKMEVEMIAVERILEYTTQKIEYKGGVAVEHWPQQHQIKFDNVSLSYNREDFVLRDLNFTVEPQDKVAIVGRTAAGKSSIISTILRLQKFEGKILIDGVDITTLPLDTVRANISVIWQDPVLFTGTVRENIDLAGKHTDDEIWNVLRIVNLNELFPNLDHRITSAHLNLSLGQKQLLCLARAIICNNKIVIMDEVTANVDKKTEIMIHNIVRKEFASCTLLITCYAIYTEVGPLVLIIVTIVCIIILIQVFLAKLLASFKLKTLKRTDQRYQLPSERDCKNEPFVNTRLSNLCVYVKNQKIFENINLDICNGLNILTGPIGSGKSVLMQILLQEYQIDRGSVTVTSRISYASEQPWLFPSTIKQNILFGANYDKERYLAVLQVCALLQDLQHLQGGDALIIADRGTNLSKGQQSRINLARAIYRDSEIYLLDGCLSNLDVLVADYIFEKCIKQFLKDKLVILVTQNPKHISRADSIITLSNQTAKLEPVSSGNFPPELCNTMRDQKESENKITEEEEEEEEEFHETMNLLAETEFDKNIYQEKVIGITFFLGTINRAFLVVALTLCVLPVLAIIFILRTGRALKRVEISSRSSLIGRISATPEGLPTIRSANMQNVLVEEFDRHLDLYTSASYLYWCWLRTVVFILHLYFVVYTIIIVIVVLIIDEDISAAHVGLVLTQLTMFQKEFDTTLVGAVKVEAEMIAVERILEYVRQKTEYKGGVAVEHWPQHHQIKFDNVSLSYNREDFVLRDLNFTVEPQETVAIVGRTAAGKSSIISTILRLHKFEGKIFIDGVDIATLPVDTVRANISVILQDPVLFTGTVRENIDLTGKYKDDEIWNVVRIVNLDKLFPNLDHRISSADLNLSLGQKQLLCLARAIICNNKIVIMDEVTANVDKKTEIMIHNIVRKEFASCTVILITHKLDYVFEYDKVMVLDGDSGLMVLTGPMASGKSLLLYVIMQEYQSVEGNLSINGKISYASQEPWLFPSTIKQNILFGENYDEKRYLKVLQVCALVQDIQCVQGGDGFIVADRGINLSKGQQSRINLARAVYRDCDIYLLDDCLSNLDVFIGDYIFEKCIKGFLKEKLVILTTQNPKYIRGADHTVIVNNQRLQQVSNKTSFKDNCTVEWKEERVPENVIEEDFLETSTLIAGRAIEKNIYEEKLETGNVKLKSFKKYIEHSGGLHISAVDVGFILSQLNLFKKGLDLGYRRITKFQIEMTGVERILEYFSQKLEPIDGIAVEDWPQQGTINFSNVYFSYNTCDSYVLNDLNFIIEPHQNIAIIGRTAAGKSSIISTILRLHKFEGNILVDGVDITTLPLDTLRANIAVISQDPVLLTGTVRENIDLAGKYRDDEIWNAIKTVNLDELFPDLNHKISNVDVNISFSQKQLLCMARAIVRKNKIIIMDEVVDMEKNNVHSGNAGASSEEMPAWFMRWLNAQQPAFAMPSPPPPTQQPLAVAPTGPSTSVTTNNEGWQITTMPSDQLSFSTPDSLASPAMQETESPTTSTGTGVGMAAPPPISAPTDNLAALSGVLRNLLERPLPAPERPSFEGLRRQNPMKFLRAVEEYGHSFGLNSPRLLGVAVDCLKGNAKHWTGIYRDNWRTYEDFKRDFLKTYWALR</sequence>
<feature type="region of interest" description="Disordered" evidence="8">
    <location>
        <begin position="2213"/>
        <end position="2235"/>
    </location>
</feature>
<feature type="transmembrane region" description="Helical" evidence="9">
    <location>
        <begin position="1327"/>
        <end position="1347"/>
    </location>
</feature>
<keyword evidence="2" id="KW-0813">Transport</keyword>
<evidence type="ECO:0000256" key="8">
    <source>
        <dbReference type="SAM" id="MobiDB-lite"/>
    </source>
</evidence>
<dbReference type="GO" id="GO:0140359">
    <property type="term" value="F:ABC-type transporter activity"/>
    <property type="evidence" value="ECO:0007669"/>
    <property type="project" value="InterPro"/>
</dbReference>
<dbReference type="SMART" id="SM00382">
    <property type="entry name" value="AAA"/>
    <property type="match status" value="7"/>
</dbReference>
<evidence type="ECO:0000256" key="3">
    <source>
        <dbReference type="ARBA" id="ARBA00022692"/>
    </source>
</evidence>
<feature type="domain" description="ABC transporter" evidence="10">
    <location>
        <begin position="1669"/>
        <end position="1902"/>
    </location>
</feature>
<dbReference type="GO" id="GO:0016020">
    <property type="term" value="C:membrane"/>
    <property type="evidence" value="ECO:0007669"/>
    <property type="project" value="UniProtKB-SubCell"/>
</dbReference>
<keyword evidence="5" id="KW-0067">ATP-binding</keyword>
<feature type="transmembrane region" description="Helical" evidence="9">
    <location>
        <begin position="718"/>
        <end position="740"/>
    </location>
</feature>
<evidence type="ECO:0000259" key="10">
    <source>
        <dbReference type="PROSITE" id="PS50893"/>
    </source>
</evidence>
<dbReference type="Gene3D" id="3.40.50.300">
    <property type="entry name" value="P-loop containing nucleotide triphosphate hydrolases"/>
    <property type="match status" value="7"/>
</dbReference>
<keyword evidence="7 9" id="KW-0472">Membrane</keyword>
<gene>
    <name evidence="12" type="ORF">GEV33_008457</name>
</gene>
<dbReference type="InterPro" id="IPR036640">
    <property type="entry name" value="ABC1_TM_sf"/>
</dbReference>
<dbReference type="Pfam" id="PF00005">
    <property type="entry name" value="ABC_tran"/>
    <property type="match status" value="7"/>
</dbReference>
<feature type="transmembrane region" description="Helical" evidence="9">
    <location>
        <begin position="746"/>
        <end position="768"/>
    </location>
</feature>
<dbReference type="InterPro" id="IPR017871">
    <property type="entry name" value="ABC_transporter-like_CS"/>
</dbReference>
<evidence type="ECO:0000256" key="5">
    <source>
        <dbReference type="ARBA" id="ARBA00022840"/>
    </source>
</evidence>
<dbReference type="InterPro" id="IPR003439">
    <property type="entry name" value="ABC_transporter-like_ATP-bd"/>
</dbReference>
<dbReference type="Pfam" id="PF00664">
    <property type="entry name" value="ABC_membrane"/>
    <property type="match status" value="1"/>
</dbReference>
<comment type="subcellular location">
    <subcellularLocation>
        <location evidence="1">Membrane</location>
        <topology evidence="1">Multi-pass membrane protein</topology>
    </subcellularLocation>
</comment>
<reference evidence="12" key="2">
    <citation type="submission" date="2021-08" db="EMBL/GenBank/DDBJ databases">
        <authorList>
            <person name="Eriksson T."/>
        </authorList>
    </citation>
    <scope>NUCLEOTIDE SEQUENCE</scope>
    <source>
        <strain evidence="12">Stoneville</strain>
        <tissue evidence="12">Whole head</tissue>
    </source>
</reference>
<feature type="transmembrane region" description="Helical" evidence="9">
    <location>
        <begin position="633"/>
        <end position="652"/>
    </location>
</feature>
<evidence type="ECO:0000256" key="9">
    <source>
        <dbReference type="SAM" id="Phobius"/>
    </source>
</evidence>
<evidence type="ECO:0000256" key="2">
    <source>
        <dbReference type="ARBA" id="ARBA00022448"/>
    </source>
</evidence>
<evidence type="ECO:0000256" key="4">
    <source>
        <dbReference type="ARBA" id="ARBA00022741"/>
    </source>
</evidence>
<dbReference type="SUPFAM" id="SSF90123">
    <property type="entry name" value="ABC transporter transmembrane region"/>
    <property type="match status" value="2"/>
</dbReference>
<dbReference type="CDD" id="cd18580">
    <property type="entry name" value="ABC_6TM_ABCC_D2"/>
    <property type="match status" value="1"/>
</dbReference>
<feature type="transmembrane region" description="Helical" evidence="9">
    <location>
        <begin position="534"/>
        <end position="560"/>
    </location>
</feature>
<evidence type="ECO:0000256" key="1">
    <source>
        <dbReference type="ARBA" id="ARBA00004141"/>
    </source>
</evidence>
<dbReference type="EMBL" id="JABDTM020024377">
    <property type="protein sequence ID" value="KAH0814334.1"/>
    <property type="molecule type" value="Genomic_DNA"/>
</dbReference>
<dbReference type="GO" id="GO:0005524">
    <property type="term" value="F:ATP binding"/>
    <property type="evidence" value="ECO:0007669"/>
    <property type="project" value="UniProtKB-KW"/>
</dbReference>
<dbReference type="FunFam" id="3.40.50.300:FF:000163">
    <property type="entry name" value="Multidrug resistance-associated protein member 4"/>
    <property type="match status" value="2"/>
</dbReference>
<dbReference type="InterPro" id="IPR003593">
    <property type="entry name" value="AAA+_ATPase"/>
</dbReference>
<feature type="transmembrane region" description="Helical" evidence="9">
    <location>
        <begin position="1004"/>
        <end position="1027"/>
    </location>
</feature>
<proteinExistence type="predicted"/>
<dbReference type="PANTHER" id="PTHR24223">
    <property type="entry name" value="ATP-BINDING CASSETTE SUB-FAMILY C"/>
    <property type="match status" value="1"/>
</dbReference>
<keyword evidence="4" id="KW-0547">Nucleotide-binding</keyword>
<feature type="compositionally biased region" description="Polar residues" evidence="8">
    <location>
        <begin position="2249"/>
        <end position="2259"/>
    </location>
</feature>
<dbReference type="Proteomes" id="UP000719412">
    <property type="component" value="Unassembled WGS sequence"/>
</dbReference>
<evidence type="ECO:0000256" key="7">
    <source>
        <dbReference type="ARBA" id="ARBA00023136"/>
    </source>
</evidence>
<feature type="transmembrane region" description="Helical" evidence="9">
    <location>
        <begin position="608"/>
        <end position="627"/>
    </location>
</feature>
<dbReference type="InterPro" id="IPR027417">
    <property type="entry name" value="P-loop_NTPase"/>
</dbReference>
<keyword evidence="3 9" id="KW-0812">Transmembrane</keyword>
<feature type="domain" description="ABC transmembrane type-1" evidence="11">
    <location>
        <begin position="1314"/>
        <end position="1454"/>
    </location>
</feature>
<dbReference type="InterPro" id="IPR044726">
    <property type="entry name" value="ABCC_6TM_D2"/>
</dbReference>